<gene>
    <name evidence="2" type="ORF">WR25_18241</name>
</gene>
<feature type="compositionally biased region" description="Polar residues" evidence="1">
    <location>
        <begin position="73"/>
        <end position="92"/>
    </location>
</feature>
<feature type="compositionally biased region" description="Basic and acidic residues" evidence="1">
    <location>
        <begin position="1"/>
        <end position="17"/>
    </location>
</feature>
<keyword evidence="3" id="KW-1185">Reference proteome</keyword>
<feature type="region of interest" description="Disordered" evidence="1">
    <location>
        <begin position="1"/>
        <end position="92"/>
    </location>
</feature>
<evidence type="ECO:0000313" key="3">
    <source>
        <dbReference type="Proteomes" id="UP000218231"/>
    </source>
</evidence>
<dbReference type="EMBL" id="LIAE01006384">
    <property type="protein sequence ID" value="PAV90243.1"/>
    <property type="molecule type" value="Genomic_DNA"/>
</dbReference>
<name>A0A2A2LVP8_9BILA</name>
<evidence type="ECO:0000313" key="2">
    <source>
        <dbReference type="EMBL" id="PAV90243.1"/>
    </source>
</evidence>
<accession>A0A2A2LVP8</accession>
<dbReference type="Proteomes" id="UP000218231">
    <property type="component" value="Unassembled WGS sequence"/>
</dbReference>
<dbReference type="AlphaFoldDB" id="A0A2A2LVP8"/>
<evidence type="ECO:0000256" key="1">
    <source>
        <dbReference type="SAM" id="MobiDB-lite"/>
    </source>
</evidence>
<protein>
    <submittedName>
        <fullName evidence="2">Uncharacterized protein</fullName>
    </submittedName>
</protein>
<proteinExistence type="predicted"/>
<comment type="caution">
    <text evidence="2">The sequence shown here is derived from an EMBL/GenBank/DDBJ whole genome shotgun (WGS) entry which is preliminary data.</text>
</comment>
<organism evidence="2 3">
    <name type="scientific">Diploscapter pachys</name>
    <dbReference type="NCBI Taxonomy" id="2018661"/>
    <lineage>
        <taxon>Eukaryota</taxon>
        <taxon>Metazoa</taxon>
        <taxon>Ecdysozoa</taxon>
        <taxon>Nematoda</taxon>
        <taxon>Chromadorea</taxon>
        <taxon>Rhabditida</taxon>
        <taxon>Rhabditina</taxon>
        <taxon>Rhabditomorpha</taxon>
        <taxon>Rhabditoidea</taxon>
        <taxon>Rhabditidae</taxon>
        <taxon>Diploscapter</taxon>
    </lineage>
</organism>
<sequence>MSKRDEDPPDRLPRAKSAEPSAVEGNLVTSGRDSHRGSQIWMSMGFHSTGDEAISSSRQDLRRRRLSKGASAVVSTGQSSGRAESVELSSLG</sequence>
<reference evidence="2 3" key="1">
    <citation type="journal article" date="2017" name="Curr. Biol.">
        <title>Genome architecture and evolution of a unichromosomal asexual nematode.</title>
        <authorList>
            <person name="Fradin H."/>
            <person name="Zegar C."/>
            <person name="Gutwein M."/>
            <person name="Lucas J."/>
            <person name="Kovtun M."/>
            <person name="Corcoran D."/>
            <person name="Baugh L.R."/>
            <person name="Kiontke K."/>
            <person name="Gunsalus K."/>
            <person name="Fitch D.H."/>
            <person name="Piano F."/>
        </authorList>
    </citation>
    <scope>NUCLEOTIDE SEQUENCE [LARGE SCALE GENOMIC DNA]</scope>
    <source>
        <strain evidence="2">PF1309</strain>
    </source>
</reference>